<keyword evidence="7 9" id="KW-0472">Membrane</keyword>
<evidence type="ECO:0000256" key="6">
    <source>
        <dbReference type="ARBA" id="ARBA00022989"/>
    </source>
</evidence>
<dbReference type="InterPro" id="IPR044726">
    <property type="entry name" value="ABCC_6TM_D2"/>
</dbReference>
<name>A0A136IVA1_9PEZI</name>
<feature type="transmembrane region" description="Helical" evidence="9">
    <location>
        <begin position="166"/>
        <end position="193"/>
    </location>
</feature>
<dbReference type="Proteomes" id="UP000070501">
    <property type="component" value="Unassembled WGS sequence"/>
</dbReference>
<feature type="compositionally biased region" description="Polar residues" evidence="8">
    <location>
        <begin position="485"/>
        <end position="502"/>
    </location>
</feature>
<dbReference type="InterPro" id="IPR011527">
    <property type="entry name" value="ABC1_TM_dom"/>
</dbReference>
<feature type="region of interest" description="Disordered" evidence="8">
    <location>
        <begin position="481"/>
        <end position="543"/>
    </location>
</feature>
<evidence type="ECO:0000259" key="11">
    <source>
        <dbReference type="PROSITE" id="PS50929"/>
    </source>
</evidence>
<protein>
    <submittedName>
        <fullName evidence="12">p-loop containing nucleoside triphosphate hydrolase protein</fullName>
    </submittedName>
</protein>
<dbReference type="FunFam" id="1.20.1560.10:FF:000066">
    <property type="entry name" value="ABC multidrug transporter (Eurofung)"/>
    <property type="match status" value="1"/>
</dbReference>
<evidence type="ECO:0000256" key="5">
    <source>
        <dbReference type="ARBA" id="ARBA00022840"/>
    </source>
</evidence>
<dbReference type="Gene3D" id="1.20.1560.10">
    <property type="entry name" value="ABC transporter type 1, transmembrane domain"/>
    <property type="match status" value="2"/>
</dbReference>
<evidence type="ECO:0000256" key="9">
    <source>
        <dbReference type="SAM" id="Phobius"/>
    </source>
</evidence>
<dbReference type="PROSITE" id="PS00211">
    <property type="entry name" value="ABC_TRANSPORTER_1"/>
    <property type="match status" value="2"/>
</dbReference>
<feature type="domain" description="ABC transporter" evidence="10">
    <location>
        <begin position="881"/>
        <end position="1112"/>
    </location>
</feature>
<feature type="transmembrane region" description="Helical" evidence="9">
    <location>
        <begin position="12"/>
        <end position="31"/>
    </location>
</feature>
<dbReference type="STRING" id="196109.A0A136IVA1"/>
<keyword evidence="5" id="KW-0067">ATP-binding</keyword>
<dbReference type="PANTHER" id="PTHR24223:SF399">
    <property type="entry name" value="ABC TRANSPORTER ATNG"/>
    <property type="match status" value="1"/>
</dbReference>
<feature type="compositionally biased region" description="Basic and acidic residues" evidence="8">
    <location>
        <begin position="533"/>
        <end position="543"/>
    </location>
</feature>
<keyword evidence="3 9" id="KW-0812">Transmembrane</keyword>
<proteinExistence type="predicted"/>
<evidence type="ECO:0000256" key="8">
    <source>
        <dbReference type="SAM" id="MobiDB-lite"/>
    </source>
</evidence>
<dbReference type="Pfam" id="PF00005">
    <property type="entry name" value="ABC_tran"/>
    <property type="match status" value="2"/>
</dbReference>
<dbReference type="SUPFAM" id="SSF52540">
    <property type="entry name" value="P-loop containing nucleoside triphosphate hydrolases"/>
    <property type="match status" value="2"/>
</dbReference>
<keyword evidence="12" id="KW-0378">Hydrolase</keyword>
<keyword evidence="2" id="KW-0813">Transport</keyword>
<dbReference type="SMART" id="SM00382">
    <property type="entry name" value="AAA"/>
    <property type="match status" value="2"/>
</dbReference>
<dbReference type="PROSITE" id="PS50929">
    <property type="entry name" value="ABC_TM1F"/>
    <property type="match status" value="2"/>
</dbReference>
<feature type="transmembrane region" description="Helical" evidence="9">
    <location>
        <begin position="605"/>
        <end position="626"/>
    </location>
</feature>
<dbReference type="GO" id="GO:0016887">
    <property type="term" value="F:ATP hydrolysis activity"/>
    <property type="evidence" value="ECO:0007669"/>
    <property type="project" value="InterPro"/>
</dbReference>
<evidence type="ECO:0000313" key="13">
    <source>
        <dbReference type="Proteomes" id="UP000070501"/>
    </source>
</evidence>
<sequence>MTLWSQHLTFRFLTMVRGALIGMIFQSALAVHASEGRSGAQPVTLMSTEIDRISHTLQWSLAIAPNVVQVGLGLWILSSYIEIAVIAPALVAIVCGLAAAGISKKIPKRQAKWMKSIQDRVSMTSNILAQIIAVRMSGLQSAANQNLLQTRDNEIQQQKSFRKLQIANIVVGNIPAMLSPALTFAAFAIIQAISVESDATFDVVLAFTSLSLLSILIAPIAELVAASINITSALTCLNRIQQFLGQNEPGESATTQSMDGCIADESLVRMQACSFRWTKGVNEPVLIDMSLDITPGSVTLVTGPVGCGKSMLLLSVLGESYVATGQITRTSPSKISYSAQEPWIPNLTLREVIIGSSDDNGARYAEVVAVCQLAEDFARMPEGDRTFAGSGGSRLSGGQRQRLSLARAIYSPKRLVLLDDSFSALDKNTAKKVAESLLGKNGFLRREQRAVLWASQNTSWASYADEVITLRQGRMFSESPRKTCRSTITAQTDTQHETTSTSGHRDDCPAASQQRQAPKTSGLSKATNVTDAPHTRRQADLNTDVEPRKSSLAYYMSLIGNIRLVAFIAMIALLVGCSVGQTLWLKFWATQSSGSDRPLGVRVGIYGLLATLNIVAIGMETSFFFLKIVPHVGRKFHASMVPILSAHMDFFSRKDTGEVLNLFAGDLNLIDLPLPLSFLLTCEKLASTIAEAALTCLSSGYLAASIPFVGMAVYLVQRVYLRTSRQLRVLDLEAKVPLLTHFSECYEGRVTIRAMAWNTPMVERNMGILDASQKPHYLLYCLQRWLNLVLDLITTALATLLVGVAVSQRESIDVGYLGVGLVSVMGFGQTLSQLITHWTNLETSLGAVDRVRKYVASTPPEPVALSDDDPEEADQPVRGAVEFHGVSASRCGHQVLRNICLYFKPGTKTAICGRTGCGKSTFLDALLRLMDLDHGTITLDGRDIAQIQIDTVRELVVAMPQDALLLTGRTIRQNLDPYDHHHGAESGVLMLEVLEEVGLAEVVHAHGGLDVEIEPTWFSGGERQLFGLARVLLRRGTGRVLLLDEATSSLDPNTTNKIYQLIDKHFHAWTVIVVTHQVDDVVRHAFDQVVVMDGGTVAEIGHPSALMSTEEE</sequence>
<dbReference type="PANTHER" id="PTHR24223">
    <property type="entry name" value="ATP-BINDING CASSETTE SUB-FAMILY C"/>
    <property type="match status" value="1"/>
</dbReference>
<dbReference type="InterPro" id="IPR050173">
    <property type="entry name" value="ABC_transporter_C-like"/>
</dbReference>
<evidence type="ECO:0000256" key="1">
    <source>
        <dbReference type="ARBA" id="ARBA00004141"/>
    </source>
</evidence>
<dbReference type="InParanoid" id="A0A136IVA1"/>
<feature type="transmembrane region" description="Helical" evidence="9">
    <location>
        <begin position="692"/>
        <end position="716"/>
    </location>
</feature>
<feature type="transmembrane region" description="Helical" evidence="9">
    <location>
        <begin position="199"/>
        <end position="221"/>
    </location>
</feature>
<keyword evidence="13" id="KW-1185">Reference proteome</keyword>
<dbReference type="SUPFAM" id="SSF90123">
    <property type="entry name" value="ABC transporter transmembrane region"/>
    <property type="match status" value="2"/>
</dbReference>
<feature type="domain" description="ABC transmembrane type-1" evidence="11">
    <location>
        <begin position="565"/>
        <end position="843"/>
    </location>
</feature>
<dbReference type="GO" id="GO:0016020">
    <property type="term" value="C:membrane"/>
    <property type="evidence" value="ECO:0007669"/>
    <property type="project" value="UniProtKB-SubCell"/>
</dbReference>
<reference evidence="13" key="1">
    <citation type="submission" date="2016-02" db="EMBL/GenBank/DDBJ databases">
        <title>Draft genome sequence of Microdochium bolleyi, a fungal endophyte of beachgrass.</title>
        <authorList>
            <consortium name="DOE Joint Genome Institute"/>
            <person name="David A.S."/>
            <person name="May G."/>
            <person name="Haridas S."/>
            <person name="Lim J."/>
            <person name="Wang M."/>
            <person name="Labutti K."/>
            <person name="Lipzen A."/>
            <person name="Barry K."/>
            <person name="Grigoriev I.V."/>
        </authorList>
    </citation>
    <scope>NUCLEOTIDE SEQUENCE [LARGE SCALE GENOMIC DNA]</scope>
    <source>
        <strain evidence="13">J235TASD1</strain>
    </source>
</reference>
<keyword evidence="6 9" id="KW-1133">Transmembrane helix</keyword>
<feature type="transmembrane region" description="Helical" evidence="9">
    <location>
        <begin position="785"/>
        <end position="806"/>
    </location>
</feature>
<dbReference type="Gene3D" id="3.40.50.300">
    <property type="entry name" value="P-loop containing nucleotide triphosphate hydrolases"/>
    <property type="match status" value="2"/>
</dbReference>
<dbReference type="InterPro" id="IPR017871">
    <property type="entry name" value="ABC_transporter-like_CS"/>
</dbReference>
<evidence type="ECO:0000259" key="10">
    <source>
        <dbReference type="PROSITE" id="PS50893"/>
    </source>
</evidence>
<dbReference type="InterPro" id="IPR003439">
    <property type="entry name" value="ABC_transporter-like_ATP-bd"/>
</dbReference>
<dbReference type="OrthoDB" id="6500128at2759"/>
<comment type="subcellular location">
    <subcellularLocation>
        <location evidence="1">Membrane</location>
        <topology evidence="1">Multi-pass membrane protein</topology>
    </subcellularLocation>
</comment>
<evidence type="ECO:0000256" key="3">
    <source>
        <dbReference type="ARBA" id="ARBA00022692"/>
    </source>
</evidence>
<dbReference type="EMBL" id="KQ964257">
    <property type="protein sequence ID" value="KXJ88783.1"/>
    <property type="molecule type" value="Genomic_DNA"/>
</dbReference>
<evidence type="ECO:0000256" key="7">
    <source>
        <dbReference type="ARBA" id="ARBA00023136"/>
    </source>
</evidence>
<feature type="domain" description="ABC transporter" evidence="10">
    <location>
        <begin position="268"/>
        <end position="497"/>
    </location>
</feature>
<dbReference type="AlphaFoldDB" id="A0A136IVA1"/>
<dbReference type="InterPro" id="IPR003593">
    <property type="entry name" value="AAA+_ATPase"/>
</dbReference>
<dbReference type="Pfam" id="PF00664">
    <property type="entry name" value="ABC_membrane"/>
    <property type="match status" value="2"/>
</dbReference>
<keyword evidence="4" id="KW-0547">Nucleotide-binding</keyword>
<dbReference type="InterPro" id="IPR036640">
    <property type="entry name" value="ABC1_TM_sf"/>
</dbReference>
<evidence type="ECO:0000256" key="2">
    <source>
        <dbReference type="ARBA" id="ARBA00022448"/>
    </source>
</evidence>
<feature type="compositionally biased region" description="Polar residues" evidence="8">
    <location>
        <begin position="511"/>
        <end position="530"/>
    </location>
</feature>
<gene>
    <name evidence="12" type="ORF">Micbo1qcDRAFT_137996</name>
</gene>
<evidence type="ECO:0000256" key="4">
    <source>
        <dbReference type="ARBA" id="ARBA00022741"/>
    </source>
</evidence>
<feature type="transmembrane region" description="Helical" evidence="9">
    <location>
        <begin position="83"/>
        <end position="102"/>
    </location>
</feature>
<dbReference type="InterPro" id="IPR027417">
    <property type="entry name" value="P-loop_NTPase"/>
</dbReference>
<accession>A0A136IVA1</accession>
<evidence type="ECO:0000313" key="12">
    <source>
        <dbReference type="EMBL" id="KXJ88783.1"/>
    </source>
</evidence>
<dbReference type="GO" id="GO:0140359">
    <property type="term" value="F:ABC-type transporter activity"/>
    <property type="evidence" value="ECO:0007669"/>
    <property type="project" value="InterPro"/>
</dbReference>
<dbReference type="GO" id="GO:0005524">
    <property type="term" value="F:ATP binding"/>
    <property type="evidence" value="ECO:0007669"/>
    <property type="project" value="UniProtKB-KW"/>
</dbReference>
<feature type="transmembrane region" description="Helical" evidence="9">
    <location>
        <begin position="564"/>
        <end position="585"/>
    </location>
</feature>
<organism evidence="12 13">
    <name type="scientific">Microdochium bolleyi</name>
    <dbReference type="NCBI Taxonomy" id="196109"/>
    <lineage>
        <taxon>Eukaryota</taxon>
        <taxon>Fungi</taxon>
        <taxon>Dikarya</taxon>
        <taxon>Ascomycota</taxon>
        <taxon>Pezizomycotina</taxon>
        <taxon>Sordariomycetes</taxon>
        <taxon>Xylariomycetidae</taxon>
        <taxon>Xylariales</taxon>
        <taxon>Microdochiaceae</taxon>
        <taxon>Microdochium</taxon>
    </lineage>
</organism>
<feature type="domain" description="ABC transmembrane type-1" evidence="11">
    <location>
        <begin position="1"/>
        <end position="232"/>
    </location>
</feature>
<dbReference type="CDD" id="cd18580">
    <property type="entry name" value="ABC_6TM_ABCC_D2"/>
    <property type="match status" value="1"/>
</dbReference>
<dbReference type="PROSITE" id="PS50893">
    <property type="entry name" value="ABC_TRANSPORTER_2"/>
    <property type="match status" value="2"/>
</dbReference>